<dbReference type="Pfam" id="PF06904">
    <property type="entry name" value="Extensin-like_C"/>
    <property type="match status" value="1"/>
</dbReference>
<gene>
    <name evidence="2" type="ORF">SAMN02745824_0378</name>
</gene>
<proteinExistence type="predicted"/>
<dbReference type="InterPro" id="IPR009683">
    <property type="entry name" value="Extensin-like_C"/>
</dbReference>
<evidence type="ECO:0000259" key="1">
    <source>
        <dbReference type="Pfam" id="PF06904"/>
    </source>
</evidence>
<dbReference type="STRING" id="1123272.SAMN02745824_0378"/>
<feature type="domain" description="Extensin-like C-terminal" evidence="1">
    <location>
        <begin position="65"/>
        <end position="234"/>
    </location>
</feature>
<keyword evidence="3" id="KW-1185">Reference proteome</keyword>
<organism evidence="2 3">
    <name type="scientific">Parasphingorhabdus marina DSM 22363</name>
    <dbReference type="NCBI Taxonomy" id="1123272"/>
    <lineage>
        <taxon>Bacteria</taxon>
        <taxon>Pseudomonadati</taxon>
        <taxon>Pseudomonadota</taxon>
        <taxon>Alphaproteobacteria</taxon>
        <taxon>Sphingomonadales</taxon>
        <taxon>Sphingomonadaceae</taxon>
        <taxon>Parasphingorhabdus</taxon>
    </lineage>
</organism>
<evidence type="ECO:0000313" key="2">
    <source>
        <dbReference type="EMBL" id="SIN59841.1"/>
    </source>
</evidence>
<name>A0A1N6CMP8_9SPHN</name>
<dbReference type="Proteomes" id="UP000185192">
    <property type="component" value="Unassembled WGS sequence"/>
</dbReference>
<dbReference type="AlphaFoldDB" id="A0A1N6CMP8"/>
<accession>A0A1N6CMP8</accession>
<sequence>MFGQHKRMDSNRSSRPQARGIALTIVGALLLGACGAIPGGDGQSAKRPQSSAGLGNFNPSPAARQCFSNLGKANVRFSPLPNRNFAGGCTQIDSIKLLDVGAEVTNLGPVRCELASRFAAWTEYAVKRAARKYLGSELERIETMGSYSCRNISGSRRLSQHAHANAIDVSGFVLADGRRITLTGDWNGGRREKQFLTAIHQSACKRFGTVLSPDYNAAHRDHFHFDMSGNGYCR</sequence>
<dbReference type="PROSITE" id="PS51257">
    <property type="entry name" value="PROKAR_LIPOPROTEIN"/>
    <property type="match status" value="1"/>
</dbReference>
<dbReference type="EMBL" id="FSQW01000001">
    <property type="protein sequence ID" value="SIN59841.1"/>
    <property type="molecule type" value="Genomic_DNA"/>
</dbReference>
<protein>
    <submittedName>
        <fullName evidence="2">Extensin-like protein C-terminus</fullName>
    </submittedName>
</protein>
<reference evidence="3" key="1">
    <citation type="submission" date="2016-11" db="EMBL/GenBank/DDBJ databases">
        <authorList>
            <person name="Varghese N."/>
            <person name="Submissions S."/>
        </authorList>
    </citation>
    <scope>NUCLEOTIDE SEQUENCE [LARGE SCALE GENOMIC DNA]</scope>
    <source>
        <strain evidence="3">DSM 22363</strain>
    </source>
</reference>
<evidence type="ECO:0000313" key="3">
    <source>
        <dbReference type="Proteomes" id="UP000185192"/>
    </source>
</evidence>